<dbReference type="RefSeq" id="WP_191594785.1">
    <property type="nucleotide sequence ID" value="NZ_JACYFC010000003.1"/>
</dbReference>
<organism evidence="1 2">
    <name type="scientific">Marinomonas colpomeniae</name>
    <dbReference type="NCBI Taxonomy" id="2774408"/>
    <lineage>
        <taxon>Bacteria</taxon>
        <taxon>Pseudomonadati</taxon>
        <taxon>Pseudomonadota</taxon>
        <taxon>Gammaproteobacteria</taxon>
        <taxon>Oceanospirillales</taxon>
        <taxon>Oceanospirillaceae</taxon>
        <taxon>Marinomonas</taxon>
    </lineage>
</organism>
<name>A0ABR8NZC8_9GAMM</name>
<sequence>MSTAKLVNELIESTSNTTETEKLIAAAKVERAQYILSSIKSIKGIFSKAKASLIPYTLKHS</sequence>
<evidence type="ECO:0000313" key="2">
    <source>
        <dbReference type="Proteomes" id="UP000604161"/>
    </source>
</evidence>
<gene>
    <name evidence="1" type="ORF">IF202_10105</name>
</gene>
<protein>
    <submittedName>
        <fullName evidence="1">Uncharacterized protein</fullName>
    </submittedName>
</protein>
<dbReference type="EMBL" id="JACYFC010000003">
    <property type="protein sequence ID" value="MBD5771401.1"/>
    <property type="molecule type" value="Genomic_DNA"/>
</dbReference>
<evidence type="ECO:0000313" key="1">
    <source>
        <dbReference type="EMBL" id="MBD5771401.1"/>
    </source>
</evidence>
<accession>A0ABR8NZC8</accession>
<keyword evidence="2" id="KW-1185">Reference proteome</keyword>
<reference evidence="1 2" key="1">
    <citation type="submission" date="2020-09" db="EMBL/GenBank/DDBJ databases">
        <title>Marinomonas sp. nov., isolated from the cysticercosis algae of Qingdao, China.</title>
        <authorList>
            <person name="Sun X."/>
        </authorList>
    </citation>
    <scope>NUCLEOTIDE SEQUENCE [LARGE SCALE GENOMIC DNA]</scope>
    <source>
        <strain evidence="1 2">SM2066</strain>
    </source>
</reference>
<proteinExistence type="predicted"/>
<dbReference type="Proteomes" id="UP000604161">
    <property type="component" value="Unassembled WGS sequence"/>
</dbReference>
<comment type="caution">
    <text evidence="1">The sequence shown here is derived from an EMBL/GenBank/DDBJ whole genome shotgun (WGS) entry which is preliminary data.</text>
</comment>